<reference evidence="1" key="1">
    <citation type="journal article" date="2011" name="PLoS ONE">
        <title>The entomopathogenic bacterial endosymbionts xenorhabdus and photorhabdus: convergent lifestyles from divergent genomes.</title>
        <authorList>
            <person name="Chaston J.M."/>
            <person name="Suen G."/>
            <person name="Tucker S.L."/>
            <person name="Andersen A.W."/>
            <person name="Bhasin A."/>
            <person name="Bode E."/>
            <person name="Bode H.B."/>
            <person name="Brachmann A.O."/>
            <person name="Cowles C.E."/>
            <person name="Cowles K.N."/>
            <person name="Darby C."/>
            <person name="de Leon L."/>
            <person name="Drace K."/>
            <person name="Du Z."/>
            <person name="Givaudan A."/>
            <person name="Herbert Tran E.E."/>
            <person name="Jewell K.A."/>
            <person name="Knack J.J."/>
            <person name="Krasomil-Osterfeld K.C."/>
            <person name="Kukor R."/>
            <person name="Lanois A."/>
            <person name="Latreille P."/>
            <person name="Leimgruber N.K."/>
            <person name="Lipke C.M."/>
            <person name="Liu R."/>
            <person name="Lu X."/>
            <person name="Martens E.C."/>
            <person name="Marri P.R."/>
            <person name="Medigue C."/>
            <person name="Menard M.L."/>
            <person name="Miller N.M."/>
            <person name="Morales-Soto N."/>
            <person name="Norton S."/>
            <person name="Ogier J.C."/>
            <person name="Orchard S.S."/>
            <person name="Park D."/>
            <person name="Park Y."/>
            <person name="Qurollo B.A."/>
            <person name="Sugar D.R."/>
            <person name="Richards G.R."/>
            <person name="Rouy Z."/>
            <person name="Slominski B."/>
            <person name="Slominski K."/>
            <person name="Snyder H."/>
            <person name="Tjaden B.C."/>
            <person name="van der Hoeven R."/>
            <person name="Welch R.D."/>
            <person name="Wheeler C."/>
            <person name="Xiang B."/>
            <person name="Barbazuk B."/>
            <person name="Gaudriault S."/>
            <person name="Goodner B."/>
            <person name="Slater S.C."/>
            <person name="Forst S."/>
            <person name="Goldman B.S."/>
            <person name="Goodrich-Blair H."/>
        </authorList>
    </citation>
    <scope>NUCLEOTIDE SEQUENCE [LARGE SCALE GENOMIC DNA]</scope>
    <source>
        <strain evidence="1">SS-2004</strain>
    </source>
</reference>
<evidence type="ECO:0000313" key="2">
    <source>
        <dbReference type="Proteomes" id="UP000002045"/>
    </source>
</evidence>
<dbReference type="Proteomes" id="UP000002045">
    <property type="component" value="Chromosome"/>
</dbReference>
<protein>
    <submittedName>
        <fullName evidence="1">Uncharacterized protein</fullName>
    </submittedName>
</protein>
<dbReference type="EMBL" id="FN667741">
    <property type="protein sequence ID" value="CBJ82136.1"/>
    <property type="molecule type" value="Genomic_DNA"/>
</dbReference>
<dbReference type="STRING" id="406818.XBJ1_3012"/>
<dbReference type="KEGG" id="xbo:XBJ1_3012"/>
<evidence type="ECO:0000313" key="1">
    <source>
        <dbReference type="EMBL" id="CBJ82136.1"/>
    </source>
</evidence>
<name>D3V8H4_XENBS</name>
<dbReference type="AlphaFoldDB" id="D3V8H4"/>
<accession>D3V8H4</accession>
<gene>
    <name evidence="1" type="ordered locus">XBJ1_3012</name>
</gene>
<proteinExistence type="predicted"/>
<sequence length="45" mass="5066">MGCLLFYLNTQLSLYIVVIELIVTESKLSAEIKSAQSRKCNNEAM</sequence>
<dbReference type="HOGENOM" id="CLU_3207035_0_0_6"/>
<organism evidence="1 2">
    <name type="scientific">Xenorhabdus bovienii (strain SS-2004)</name>
    <name type="common">Xenorhabdus nematophila subsp. bovienii</name>
    <dbReference type="NCBI Taxonomy" id="406818"/>
    <lineage>
        <taxon>Bacteria</taxon>
        <taxon>Pseudomonadati</taxon>
        <taxon>Pseudomonadota</taxon>
        <taxon>Gammaproteobacteria</taxon>
        <taxon>Enterobacterales</taxon>
        <taxon>Morganellaceae</taxon>
        <taxon>Xenorhabdus</taxon>
    </lineage>
</organism>